<evidence type="ECO:0000256" key="1">
    <source>
        <dbReference type="ARBA" id="ARBA00004370"/>
    </source>
</evidence>
<dbReference type="GO" id="GO:0032153">
    <property type="term" value="C:cell division site"/>
    <property type="evidence" value="ECO:0007669"/>
    <property type="project" value="UniProtKB-UniRule"/>
</dbReference>
<keyword evidence="12" id="KW-1185">Reference proteome</keyword>
<comment type="caution">
    <text evidence="11">The sequence shown here is derived from an EMBL/GenBank/DDBJ whole genome shotgun (WGS) entry which is preliminary data.</text>
</comment>
<evidence type="ECO:0000259" key="10">
    <source>
        <dbReference type="PROSITE" id="PS51779"/>
    </source>
</evidence>
<comment type="function">
    <text evidence="8">Essential cell division protein.</text>
</comment>
<dbReference type="PROSITE" id="PS51779">
    <property type="entry name" value="POTRA"/>
    <property type="match status" value="1"/>
</dbReference>
<dbReference type="InterPro" id="IPR026579">
    <property type="entry name" value="FtsQ"/>
</dbReference>
<dbReference type="PANTHER" id="PTHR37820:SF1">
    <property type="entry name" value="CELL DIVISION PROTEIN FTSQ"/>
    <property type="match status" value="1"/>
</dbReference>
<evidence type="ECO:0000256" key="9">
    <source>
        <dbReference type="SAM" id="MobiDB-lite"/>
    </source>
</evidence>
<gene>
    <name evidence="8" type="primary">ftsQ</name>
    <name evidence="11" type="ORF">EYS09_10580</name>
</gene>
<dbReference type="Pfam" id="PF08478">
    <property type="entry name" value="POTRA_1"/>
    <property type="match status" value="1"/>
</dbReference>
<comment type="similarity">
    <text evidence="8">Belongs to the FtsQ/DivIB family. FtsQ subfamily.</text>
</comment>
<feature type="region of interest" description="Disordered" evidence="9">
    <location>
        <begin position="1"/>
        <end position="27"/>
    </location>
</feature>
<dbReference type="HAMAP" id="MF_00911">
    <property type="entry name" value="FtsQ_subfam"/>
    <property type="match status" value="1"/>
</dbReference>
<evidence type="ECO:0000256" key="3">
    <source>
        <dbReference type="ARBA" id="ARBA00022618"/>
    </source>
</evidence>
<dbReference type="InterPro" id="IPR050487">
    <property type="entry name" value="FtsQ_DivIB"/>
</dbReference>
<feature type="transmembrane region" description="Helical" evidence="8">
    <location>
        <begin position="47"/>
        <end position="67"/>
    </location>
</feature>
<evidence type="ECO:0000256" key="2">
    <source>
        <dbReference type="ARBA" id="ARBA00022475"/>
    </source>
</evidence>
<dbReference type="Pfam" id="PF03799">
    <property type="entry name" value="FtsQ_DivIB_C"/>
    <property type="match status" value="1"/>
</dbReference>
<keyword evidence="2 8" id="KW-1003">Cell membrane</keyword>
<keyword evidence="3 8" id="KW-0132">Cell division</keyword>
<evidence type="ECO:0000256" key="7">
    <source>
        <dbReference type="ARBA" id="ARBA00023306"/>
    </source>
</evidence>
<accession>A0A4Q9HWW2</accession>
<keyword evidence="4 8" id="KW-0812">Transmembrane</keyword>
<keyword evidence="5 8" id="KW-1133">Transmembrane helix</keyword>
<proteinExistence type="inferred from homology"/>
<evidence type="ECO:0000256" key="6">
    <source>
        <dbReference type="ARBA" id="ARBA00023136"/>
    </source>
</evidence>
<dbReference type="Gene3D" id="3.10.20.310">
    <property type="entry name" value="membrane protein fhac"/>
    <property type="match status" value="1"/>
</dbReference>
<evidence type="ECO:0000256" key="4">
    <source>
        <dbReference type="ARBA" id="ARBA00022692"/>
    </source>
</evidence>
<sequence>MAGPTTAKRGGKKASRSGPPPSKASRTRRFPRLRRLFRVFRAPGRRGLIIISILVVLLGAFGVWTLYGSDWLRVEHVKAEGTEVLTPDEVIEAAQAPMNAPLVSVDTDAMARRLRARLPRIKTVDVVRSWPHTIGLEVTERTPELLMRSGKKFVEVDAEGVRFATVPAAPKGVPFLEMAASDSPSLHRFGTDRLRRAAADVAGELPAPLRKDVRTVHVRSYDSLTLELTGDRTVVWGSSEQGAEKAKVLTSLLKAARDARHFDVSVPSAPATSGS</sequence>
<dbReference type="AlphaFoldDB" id="A0A4Q9HWW2"/>
<dbReference type="InterPro" id="IPR034746">
    <property type="entry name" value="POTRA"/>
</dbReference>
<feature type="domain" description="POTRA" evidence="10">
    <location>
        <begin position="72"/>
        <end position="141"/>
    </location>
</feature>
<keyword evidence="7 8" id="KW-0131">Cell cycle</keyword>
<comment type="subcellular location">
    <subcellularLocation>
        <location evidence="8">Cell membrane</location>
        <topology evidence="8">Single-pass type II membrane protein</topology>
    </subcellularLocation>
    <subcellularLocation>
        <location evidence="1">Membrane</location>
    </subcellularLocation>
    <text evidence="8">Localizes to the division septum.</text>
</comment>
<evidence type="ECO:0000313" key="12">
    <source>
        <dbReference type="Proteomes" id="UP000292452"/>
    </source>
</evidence>
<dbReference type="PANTHER" id="PTHR37820">
    <property type="entry name" value="CELL DIVISION PROTEIN DIVIB"/>
    <property type="match status" value="1"/>
</dbReference>
<dbReference type="EMBL" id="SIXH01000069">
    <property type="protein sequence ID" value="TBO59713.1"/>
    <property type="molecule type" value="Genomic_DNA"/>
</dbReference>
<evidence type="ECO:0000256" key="8">
    <source>
        <dbReference type="HAMAP-Rule" id="MF_00911"/>
    </source>
</evidence>
<keyword evidence="6 8" id="KW-0472">Membrane</keyword>
<evidence type="ECO:0000313" key="11">
    <source>
        <dbReference type="EMBL" id="TBO59713.1"/>
    </source>
</evidence>
<dbReference type="GO" id="GO:0005886">
    <property type="term" value="C:plasma membrane"/>
    <property type="evidence" value="ECO:0007669"/>
    <property type="project" value="UniProtKB-SubCell"/>
</dbReference>
<dbReference type="GO" id="GO:0043093">
    <property type="term" value="P:FtsZ-dependent cytokinesis"/>
    <property type="evidence" value="ECO:0007669"/>
    <property type="project" value="UniProtKB-UniRule"/>
</dbReference>
<dbReference type="InterPro" id="IPR013685">
    <property type="entry name" value="POTRA_FtsQ_type"/>
</dbReference>
<dbReference type="GO" id="GO:0090529">
    <property type="term" value="P:cell septum assembly"/>
    <property type="evidence" value="ECO:0007669"/>
    <property type="project" value="InterPro"/>
</dbReference>
<organism evidence="11 12">
    <name type="scientific">Streptomyces kasugaensis</name>
    <dbReference type="NCBI Taxonomy" id="1946"/>
    <lineage>
        <taxon>Bacteria</taxon>
        <taxon>Bacillati</taxon>
        <taxon>Actinomycetota</taxon>
        <taxon>Actinomycetes</taxon>
        <taxon>Kitasatosporales</taxon>
        <taxon>Streptomycetaceae</taxon>
        <taxon>Streptomyces</taxon>
    </lineage>
</organism>
<reference evidence="11 12" key="1">
    <citation type="submission" date="2019-02" db="EMBL/GenBank/DDBJ databases">
        <title>Draft Genome Sequence of Streptomyces sp. AM-2504, identified by 16S rRNA comparative analysis as a Streptomyces Kasugaensis strain.</title>
        <authorList>
            <person name="Napolioni V."/>
            <person name="Giuliodori A.M."/>
            <person name="Spurio R."/>
            <person name="Fabbretti A."/>
        </authorList>
    </citation>
    <scope>NUCLEOTIDE SEQUENCE [LARGE SCALE GENOMIC DNA]</scope>
    <source>
        <strain evidence="11 12">AM-2504</strain>
    </source>
</reference>
<dbReference type="Proteomes" id="UP000292452">
    <property type="component" value="Unassembled WGS sequence"/>
</dbReference>
<dbReference type="RefSeq" id="WP_131123034.1">
    <property type="nucleotide sequence ID" value="NZ_SIXH01000069.1"/>
</dbReference>
<name>A0A4Q9HWW2_STRKA</name>
<protein>
    <recommendedName>
        <fullName evidence="8">Cell division protein FtsQ</fullName>
    </recommendedName>
</protein>
<dbReference type="InterPro" id="IPR005548">
    <property type="entry name" value="Cell_div_FtsQ/DivIB_C"/>
</dbReference>
<evidence type="ECO:0000256" key="5">
    <source>
        <dbReference type="ARBA" id="ARBA00022989"/>
    </source>
</evidence>